<protein>
    <submittedName>
        <fullName evidence="2">Uncharacterized protein</fullName>
    </submittedName>
</protein>
<evidence type="ECO:0000256" key="1">
    <source>
        <dbReference type="SAM" id="Phobius"/>
    </source>
</evidence>
<gene>
    <name evidence="2" type="ORF">PPYR_05815</name>
</gene>
<name>A0A5N4AVU9_PHOPY</name>
<dbReference type="InParanoid" id="A0A5N4AVU9"/>
<keyword evidence="1" id="KW-0812">Transmembrane</keyword>
<sequence length="190" mass="22672">MVVEFDENMFNARYFEVVEGRKHLNNLLDRVDFYVCVQYIFSFLGTIFSFIFACLVVYHEPEHFIYVIMVVLNEYWMLRTISSLPYEVGFLKILLSVTAYKLFTMYVGIWFVLLRVEDETQALLDSFMCFMTNCNVKRLNLYQLMTICCHGIGNAAMINIFCMHKISAYLRRVEMAWIQLNFLEEEWLVK</sequence>
<feature type="transmembrane region" description="Helical" evidence="1">
    <location>
        <begin position="93"/>
        <end position="113"/>
    </location>
</feature>
<dbReference type="AlphaFoldDB" id="A0A5N4AVU9"/>
<keyword evidence="1" id="KW-1133">Transmembrane helix</keyword>
<comment type="caution">
    <text evidence="2">The sequence shown here is derived from an EMBL/GenBank/DDBJ whole genome shotgun (WGS) entry which is preliminary data.</text>
</comment>
<proteinExistence type="predicted"/>
<dbReference type="EMBL" id="VVIM01000003">
    <property type="protein sequence ID" value="KAB0801461.1"/>
    <property type="molecule type" value="Genomic_DNA"/>
</dbReference>
<evidence type="ECO:0000313" key="2">
    <source>
        <dbReference type="EMBL" id="KAB0801461.1"/>
    </source>
</evidence>
<feature type="transmembrane region" description="Helical" evidence="1">
    <location>
        <begin position="141"/>
        <end position="162"/>
    </location>
</feature>
<reference evidence="2 3" key="1">
    <citation type="journal article" date="2018" name="Elife">
        <title>Firefly genomes illuminate parallel origins of bioluminescence in beetles.</title>
        <authorList>
            <person name="Fallon T.R."/>
            <person name="Lower S.E."/>
            <person name="Chang C.H."/>
            <person name="Bessho-Uehara M."/>
            <person name="Martin G.J."/>
            <person name="Bewick A.J."/>
            <person name="Behringer M."/>
            <person name="Debat H.J."/>
            <person name="Wong I."/>
            <person name="Day J.C."/>
            <person name="Suvorov A."/>
            <person name="Silva C.J."/>
            <person name="Stanger-Hall K.F."/>
            <person name="Hall D.W."/>
            <person name="Schmitz R.J."/>
            <person name="Nelson D.R."/>
            <person name="Lewis S.M."/>
            <person name="Shigenobu S."/>
            <person name="Bybee S.M."/>
            <person name="Larracuente A.M."/>
            <person name="Oba Y."/>
            <person name="Weng J.K."/>
        </authorList>
    </citation>
    <scope>NUCLEOTIDE SEQUENCE [LARGE SCALE GENOMIC DNA]</scope>
    <source>
        <strain evidence="2">1611_PpyrPB1</strain>
        <tissue evidence="2">Whole body</tissue>
    </source>
</reference>
<feature type="transmembrane region" description="Helical" evidence="1">
    <location>
        <begin position="31"/>
        <end position="58"/>
    </location>
</feature>
<organism evidence="2 3">
    <name type="scientific">Photinus pyralis</name>
    <name type="common">Common eastern firefly</name>
    <name type="synonym">Lampyris pyralis</name>
    <dbReference type="NCBI Taxonomy" id="7054"/>
    <lineage>
        <taxon>Eukaryota</taxon>
        <taxon>Metazoa</taxon>
        <taxon>Ecdysozoa</taxon>
        <taxon>Arthropoda</taxon>
        <taxon>Hexapoda</taxon>
        <taxon>Insecta</taxon>
        <taxon>Pterygota</taxon>
        <taxon>Neoptera</taxon>
        <taxon>Endopterygota</taxon>
        <taxon>Coleoptera</taxon>
        <taxon>Polyphaga</taxon>
        <taxon>Elateriformia</taxon>
        <taxon>Elateroidea</taxon>
        <taxon>Lampyridae</taxon>
        <taxon>Lampyrinae</taxon>
        <taxon>Photinus</taxon>
    </lineage>
</organism>
<keyword evidence="3" id="KW-1185">Reference proteome</keyword>
<accession>A0A5N4AVU9</accession>
<keyword evidence="1" id="KW-0472">Membrane</keyword>
<feature type="transmembrane region" description="Helical" evidence="1">
    <location>
        <begin position="64"/>
        <end position="81"/>
    </location>
</feature>
<evidence type="ECO:0000313" key="3">
    <source>
        <dbReference type="Proteomes" id="UP000327044"/>
    </source>
</evidence>
<dbReference type="Proteomes" id="UP000327044">
    <property type="component" value="Unassembled WGS sequence"/>
</dbReference>